<keyword evidence="2" id="KW-1185">Reference proteome</keyword>
<dbReference type="AlphaFoldDB" id="A1RTM4"/>
<protein>
    <submittedName>
        <fullName evidence="1">Uncharacterized protein</fullName>
    </submittedName>
</protein>
<sequence>MEVYIAASTVGKRRFFIDLSNWDRVGRLHKPFLINSGWPQGLTPSAVDIGKYIGEVEEIYREASGAVRAAEKDFVKAVSKLWPLRFILPMRLENVDFFRDARVYWEVKTHLENVLGKRFDMWGEVYAGWAAVEVKNGAVYIGGVPSIGHTYLKMINALSL</sequence>
<dbReference type="KEGG" id="pis:Pisl_1135"/>
<dbReference type="EMBL" id="CP000504">
    <property type="protein sequence ID" value="ABL88306.1"/>
    <property type="molecule type" value="Genomic_DNA"/>
</dbReference>
<reference evidence="1" key="1">
    <citation type="submission" date="2006-12" db="EMBL/GenBank/DDBJ databases">
        <title>Complete sequence of Pyrobaculum islandicum DSM 4184.</title>
        <authorList>
            <person name="Copeland A."/>
            <person name="Lucas S."/>
            <person name="Lapidus A."/>
            <person name="Barry K."/>
            <person name="Detter J.C."/>
            <person name="Glavina del Rio T."/>
            <person name="Dalin E."/>
            <person name="Tice H."/>
            <person name="Pitluck S."/>
            <person name="Meincke L."/>
            <person name="Brettin T."/>
            <person name="Bruce D."/>
            <person name="Han C."/>
            <person name="Tapia R."/>
            <person name="Gilna P."/>
            <person name="Schmutz J."/>
            <person name="Larimer F."/>
            <person name="Land M."/>
            <person name="Hauser L."/>
            <person name="Kyrpides N."/>
            <person name="Mikhailova N."/>
            <person name="Cozen A.E."/>
            <person name="Fitz-Gibbon S.T."/>
            <person name="House C.H."/>
            <person name="Saltikov C."/>
            <person name="Lowe T."/>
            <person name="Richardson P."/>
        </authorList>
    </citation>
    <scope>NUCLEOTIDE SEQUENCE [LARGE SCALE GENOMIC DNA]</scope>
    <source>
        <strain evidence="1">DSM 4184</strain>
    </source>
</reference>
<dbReference type="RefSeq" id="WP_011762881.1">
    <property type="nucleotide sequence ID" value="NC_008701.1"/>
</dbReference>
<proteinExistence type="predicted"/>
<evidence type="ECO:0000313" key="2">
    <source>
        <dbReference type="Proteomes" id="UP000002595"/>
    </source>
</evidence>
<dbReference type="eggNOG" id="arCOG05469">
    <property type="taxonomic scope" value="Archaea"/>
</dbReference>
<organism evidence="1 2">
    <name type="scientific">Pyrobaculum islandicum (strain DSM 4184 / JCM 9189 / GEO3)</name>
    <dbReference type="NCBI Taxonomy" id="384616"/>
    <lineage>
        <taxon>Archaea</taxon>
        <taxon>Thermoproteota</taxon>
        <taxon>Thermoprotei</taxon>
        <taxon>Thermoproteales</taxon>
        <taxon>Thermoproteaceae</taxon>
        <taxon>Pyrobaculum</taxon>
    </lineage>
</organism>
<dbReference type="GeneID" id="4618282"/>
<dbReference type="HOGENOM" id="CLU_1709205_0_0_2"/>
<accession>A1RTM4</accession>
<evidence type="ECO:0000313" key="1">
    <source>
        <dbReference type="EMBL" id="ABL88306.1"/>
    </source>
</evidence>
<name>A1RTM4_PYRIL</name>
<dbReference type="OrthoDB" id="27800at2157"/>
<dbReference type="Proteomes" id="UP000002595">
    <property type="component" value="Chromosome"/>
</dbReference>
<gene>
    <name evidence="1" type="ordered locus">Pisl_1135</name>
</gene>